<comment type="caution">
    <text evidence="2">The sequence shown here is derived from an EMBL/GenBank/DDBJ whole genome shotgun (WGS) entry which is preliminary data.</text>
</comment>
<dbReference type="Proteomes" id="UP000598360">
    <property type="component" value="Unassembled WGS sequence"/>
</dbReference>
<evidence type="ECO:0000256" key="1">
    <source>
        <dbReference type="SAM" id="MobiDB-lite"/>
    </source>
</evidence>
<proteinExistence type="predicted"/>
<accession>A0A929B7G6</accession>
<gene>
    <name evidence="2" type="ORF">IQ251_03990</name>
</gene>
<organism evidence="2 3">
    <name type="scientific">Saccharopolyspora montiporae</name>
    <dbReference type="NCBI Taxonomy" id="2781240"/>
    <lineage>
        <taxon>Bacteria</taxon>
        <taxon>Bacillati</taxon>
        <taxon>Actinomycetota</taxon>
        <taxon>Actinomycetes</taxon>
        <taxon>Pseudonocardiales</taxon>
        <taxon>Pseudonocardiaceae</taxon>
        <taxon>Saccharopolyspora</taxon>
    </lineage>
</organism>
<protein>
    <submittedName>
        <fullName evidence="2">Uncharacterized protein</fullName>
    </submittedName>
</protein>
<evidence type="ECO:0000313" key="3">
    <source>
        <dbReference type="Proteomes" id="UP000598360"/>
    </source>
</evidence>
<keyword evidence="3" id="KW-1185">Reference proteome</keyword>
<feature type="region of interest" description="Disordered" evidence="1">
    <location>
        <begin position="1"/>
        <end position="35"/>
    </location>
</feature>
<dbReference type="AlphaFoldDB" id="A0A929B7G6"/>
<reference evidence="2" key="1">
    <citation type="submission" date="2020-10" db="EMBL/GenBank/DDBJ databases">
        <title>Diversity and distribution of actinomycetes associated with coral in the coast of Hainan.</title>
        <authorList>
            <person name="Li F."/>
        </authorList>
    </citation>
    <scope>NUCLEOTIDE SEQUENCE</scope>
    <source>
        <strain evidence="2">HNM0983</strain>
    </source>
</reference>
<sequence>MSSSPAERALTYPLTGDAALDPPQECPPTSRPRSVSRSVLDVLLRRLPALDLAVPVAQLRPLTGRFASGLRELPVRW</sequence>
<evidence type="ECO:0000313" key="2">
    <source>
        <dbReference type="EMBL" id="MBE9373605.1"/>
    </source>
</evidence>
<dbReference type="RefSeq" id="WP_193927055.1">
    <property type="nucleotide sequence ID" value="NZ_JADEYC010000007.1"/>
</dbReference>
<name>A0A929B7G6_9PSEU</name>
<dbReference type="EMBL" id="JADEYC010000007">
    <property type="protein sequence ID" value="MBE9373605.1"/>
    <property type="molecule type" value="Genomic_DNA"/>
</dbReference>